<dbReference type="InterPro" id="IPR036695">
    <property type="entry name" value="Arg-tRNA-synth_N_sf"/>
</dbReference>
<evidence type="ECO:0000256" key="2">
    <source>
        <dbReference type="ARBA" id="ARBA00012837"/>
    </source>
</evidence>
<dbReference type="OrthoDB" id="68056at2759"/>
<keyword evidence="13" id="KW-0418">Kinase</keyword>
<evidence type="ECO:0000256" key="1">
    <source>
        <dbReference type="ARBA" id="ARBA00005594"/>
    </source>
</evidence>
<dbReference type="CDD" id="cd00671">
    <property type="entry name" value="ArgRS_core"/>
    <property type="match status" value="1"/>
</dbReference>
<protein>
    <recommendedName>
        <fullName evidence="2">arginine--tRNA ligase</fullName>
        <ecNumber evidence="2">6.1.1.19</ecNumber>
    </recommendedName>
    <alternativeName>
        <fullName evidence="8">Arginyl-tRNA synthetase</fullName>
    </alternativeName>
</protein>
<dbReference type="Gene3D" id="1.10.730.10">
    <property type="entry name" value="Isoleucyl-tRNA Synthetase, Domain 1"/>
    <property type="match status" value="1"/>
</dbReference>
<keyword evidence="15" id="KW-1185">Reference proteome</keyword>
<dbReference type="InterPro" id="IPR035684">
    <property type="entry name" value="ArgRS_core"/>
</dbReference>
<dbReference type="InterPro" id="IPR011009">
    <property type="entry name" value="Kinase-like_dom_sf"/>
</dbReference>
<keyword evidence="3" id="KW-0436">Ligase</keyword>
<dbReference type="PROSITE" id="PS00107">
    <property type="entry name" value="PROTEIN_KINASE_ATP"/>
    <property type="match status" value="1"/>
</dbReference>
<reference evidence="13" key="2">
    <citation type="submission" date="2010-11" db="EMBL/GenBank/DDBJ databases">
        <authorList>
            <consortium name="The Broad Institute Genome Sequencing Platform"/>
            <person name="Earl A."/>
            <person name="Ward D."/>
            <person name="Feldgarden M."/>
            <person name="Gevers D."/>
            <person name="Butler R."/>
            <person name="Young S.K."/>
            <person name="Zeng Q."/>
            <person name="Gargeya S."/>
            <person name="Fitzgerald M."/>
            <person name="Haas B."/>
            <person name="Abouelleil A."/>
            <person name="Alvarado L."/>
            <person name="Arachchi H.M."/>
            <person name="Berlin A."/>
            <person name="Brown A."/>
            <person name="Chapman S.B."/>
            <person name="Chen Z."/>
            <person name="Dunbar C."/>
            <person name="Freedman E."/>
            <person name="Gearin G."/>
            <person name="Gellesch M."/>
            <person name="Goldberg J."/>
            <person name="Griggs A."/>
            <person name="Gujja S."/>
            <person name="Heilman E."/>
            <person name="Heiman D."/>
            <person name="Howarth C."/>
            <person name="Larson L."/>
            <person name="Lui A."/>
            <person name="MacDonald P.J.P."/>
            <person name="Mehta T."/>
            <person name="Montmayeur A."/>
            <person name="Murphy C."/>
            <person name="Neiman D."/>
            <person name="Pearson M."/>
            <person name="Priest M."/>
            <person name="Roberts A."/>
            <person name="Saif S."/>
            <person name="Shea T."/>
            <person name="Shenoy N."/>
            <person name="Sisk P."/>
            <person name="Stolte C."/>
            <person name="Sykes S."/>
            <person name="White J."/>
            <person name="Yandava C."/>
            <person name="Wortman J."/>
            <person name="Nusbaum C."/>
            <person name="Birren B."/>
        </authorList>
    </citation>
    <scope>NUCLEOTIDE SEQUENCE</scope>
    <source>
        <strain evidence="13">P1A1 Lamole</strain>
    </source>
</reference>
<reference evidence="13 15" key="3">
    <citation type="journal article" date="2015" name="BMC Genomics">
        <title>Sex and parasites: genomic and transcriptomic analysis of Microbotryum lychnidis-dioicae, the biotrophic and plant-castrating anther smut fungus.</title>
        <authorList>
            <person name="Perlin M.H."/>
            <person name="Amselem J."/>
            <person name="Fontanillas E."/>
            <person name="Toh S.S."/>
            <person name="Chen Z."/>
            <person name="Goldberg J."/>
            <person name="Duplessis S."/>
            <person name="Henrissat B."/>
            <person name="Young S."/>
            <person name="Zeng Q."/>
            <person name="Aguileta G."/>
            <person name="Petit E."/>
            <person name="Badouin H."/>
            <person name="Andrews J."/>
            <person name="Razeeq D."/>
            <person name="Gabaldon T."/>
            <person name="Quesneville H."/>
            <person name="Giraud T."/>
            <person name="Hood M.E."/>
            <person name="Schultz D.J."/>
            <person name="Cuomo C.A."/>
        </authorList>
    </citation>
    <scope>NUCLEOTIDE SEQUENCE [LARGE SCALE GENOMIC DNA]</scope>
    <source>
        <strain evidence="15">p1A1 Lamole</strain>
        <strain evidence="13">P1A1 Lamole</strain>
    </source>
</reference>
<dbReference type="InterPro" id="IPR008909">
    <property type="entry name" value="DALR_anticod-bd"/>
</dbReference>
<reference evidence="14" key="4">
    <citation type="submission" date="2015-06" db="UniProtKB">
        <authorList>
            <consortium name="EnsemblFungi"/>
        </authorList>
    </citation>
    <scope>IDENTIFICATION</scope>
</reference>
<dbReference type="SUPFAM" id="SSF56112">
    <property type="entry name" value="Protein kinase-like (PK-like)"/>
    <property type="match status" value="1"/>
</dbReference>
<dbReference type="SUPFAM" id="SSF47323">
    <property type="entry name" value="Anticodon-binding domain of a subclass of class I aminoacyl-tRNA synthetases"/>
    <property type="match status" value="1"/>
</dbReference>
<keyword evidence="4 10" id="KW-0547">Nucleotide-binding</keyword>
<feature type="region of interest" description="Disordered" evidence="11">
    <location>
        <begin position="1044"/>
        <end position="1123"/>
    </location>
</feature>
<keyword evidence="6" id="KW-0648">Protein biosynthesis</keyword>
<dbReference type="InterPro" id="IPR001412">
    <property type="entry name" value="aa-tRNA-synth_I_CS"/>
</dbReference>
<dbReference type="PROSITE" id="PS00108">
    <property type="entry name" value="PROTEIN_KINASE_ST"/>
    <property type="match status" value="1"/>
</dbReference>
<comment type="similarity">
    <text evidence="1">Belongs to the class-I aminoacyl-tRNA synthetase family.</text>
</comment>
<feature type="binding site" evidence="10">
    <location>
        <position position="1166"/>
    </location>
    <ligand>
        <name>ATP</name>
        <dbReference type="ChEBI" id="CHEBI:30616"/>
    </ligand>
</feature>
<dbReference type="PRINTS" id="PR01038">
    <property type="entry name" value="TRNASYNTHARG"/>
</dbReference>
<dbReference type="SMART" id="SM00220">
    <property type="entry name" value="S_TKc"/>
    <property type="match status" value="1"/>
</dbReference>
<dbReference type="EMBL" id="GL541656">
    <property type="protein sequence ID" value="KDE07719.1"/>
    <property type="molecule type" value="Genomic_DNA"/>
</dbReference>
<evidence type="ECO:0000256" key="9">
    <source>
        <dbReference type="ARBA" id="ARBA00049339"/>
    </source>
</evidence>
<dbReference type="PROSITE" id="PS50011">
    <property type="entry name" value="PROTEIN_KINASE_DOM"/>
    <property type="match status" value="1"/>
</dbReference>
<evidence type="ECO:0000256" key="7">
    <source>
        <dbReference type="ARBA" id="ARBA00023146"/>
    </source>
</evidence>
<dbReference type="STRING" id="683840.U5H3T6"/>
<keyword evidence="5 10" id="KW-0067">ATP-binding</keyword>
<dbReference type="GO" id="GO:0004672">
    <property type="term" value="F:protein kinase activity"/>
    <property type="evidence" value="ECO:0007669"/>
    <property type="project" value="InterPro"/>
</dbReference>
<evidence type="ECO:0000259" key="12">
    <source>
        <dbReference type="PROSITE" id="PS50011"/>
    </source>
</evidence>
<feature type="region of interest" description="Disordered" evidence="11">
    <location>
        <begin position="697"/>
        <end position="813"/>
    </location>
</feature>
<name>U5H3T6_USTV1</name>
<dbReference type="InterPro" id="IPR001278">
    <property type="entry name" value="Arg-tRNA-ligase"/>
</dbReference>
<dbReference type="InterPro" id="IPR017441">
    <property type="entry name" value="Protein_kinase_ATP_BS"/>
</dbReference>
<dbReference type="GO" id="GO:0032543">
    <property type="term" value="P:mitochondrial translation"/>
    <property type="evidence" value="ECO:0007669"/>
    <property type="project" value="TreeGrafter"/>
</dbReference>
<dbReference type="SUPFAM" id="SSF55190">
    <property type="entry name" value="Arginyl-tRNA synthetase (ArgRS), N-terminal 'additional' domain"/>
    <property type="match status" value="1"/>
</dbReference>
<evidence type="ECO:0000256" key="6">
    <source>
        <dbReference type="ARBA" id="ARBA00022917"/>
    </source>
</evidence>
<dbReference type="GO" id="GO:0004814">
    <property type="term" value="F:arginine-tRNA ligase activity"/>
    <property type="evidence" value="ECO:0007669"/>
    <property type="project" value="UniProtKB-EC"/>
</dbReference>
<evidence type="ECO:0000256" key="4">
    <source>
        <dbReference type="ARBA" id="ARBA00022741"/>
    </source>
</evidence>
<dbReference type="FunFam" id="1.10.730.10:FF:000006">
    <property type="entry name" value="Arginyl-tRNA synthetase 2, mitochondrial"/>
    <property type="match status" value="1"/>
</dbReference>
<feature type="region of interest" description="Disordered" evidence="11">
    <location>
        <begin position="907"/>
        <end position="929"/>
    </location>
</feature>
<evidence type="ECO:0000256" key="3">
    <source>
        <dbReference type="ARBA" id="ARBA00022598"/>
    </source>
</evidence>
<evidence type="ECO:0000313" key="15">
    <source>
        <dbReference type="Proteomes" id="UP000017200"/>
    </source>
</evidence>
<sequence>MSTAPTTQPLSFASLSPALPSLPSHASPEACVLDAFKLAVADHLSKELAVPLEKAYEGVETGRTGKGSLGDLTVALPRFRLPGKPQTIAEALKEKFVPNDYLESVSVQGAFVTYHAHTANFVRLVLEQINRLTYLEPIGAHEPPASLHALDFTREEPPRGVTRFKAGGYGSNLSGYGKRVVLDFSSPNIAKPFHAGHLRSTIIGAFLANLYEANGWDAVRLNYLGDWGKQFGILAVGFEKYGSEEELQKDAITHLYDVYVKINADGSAKDEQGNETEQAKLVHERAREFFVGMESGDEKALALWRKFRDLSIVKYKETYARLNIYFDIYSGESQVSAQCQTNALDVLQQLGVVEESQGALVVDLEPYKMGKTVVRKKDGTSVYITRDIGGAAERWERYRMDKSIYVVASQQDLHNAQLFKVLELMKYPWANRLQHVNFGMVLGMSTRKGTAVFLDQILNESRDVMHEQMKKNEAKYNAVDDPLGTSDKLGITAVKVQDMAAKRVNNYKFEWGRMTSFEGDTGPYLQYAHVRLCSVERKNAPELVLPPPSERPTAINTSLLTEPKAREIVVLISTYPHVVKAALINHEPATIVTFAFRLCHAISSAWETLLVKGQERDVAMARLWLYVTAKDVLASAMRLLTLEPLEKMPLPPTWYVDVLFNTPSFTVGVPSGGFRIGSSFANSPRVKQLAVAGVVEDQVGDESPRPIPSLTTDSSHHSGNSSVMATTATTTTKPPLRLSVSPHCRSDASPSSPARRIPSWGSAASDVSPALSNYGERNMTPLPSPQGPREWTNSTGPGASDAWHGRPSVGSLRHSRARADSVFEEMRGASTLFDTYQSPIGRTSIDSPSDTFSQFQPPNQHFHPTPPQLYASSTGPEPPTSPTSGSDSSLAAATTRSKTLDFFGTHTDAASPVLSPPPNPPSRTSSLRRETNNVVNTHVDPANLLSSLTVASALTGRDRASSTSSVGSWLDREDAAAMMTSLKATPSGRWAARARLSEMEKGSLAVPSGEKTVEGMFGTTSAGAGAGTSGSTKLLFGSTSWTSTSSVPILERGDADGVRRTNGNSDAPASRAPTRSHEATTARTTLPLAAASASSTTHGSTSTTMRQVPSSSSTLDSQNDESVPFKGGDMLGDYVVESILGKGAFSRVVLGRRRGEGPMAEPYALKIISKKSYEDHQRMRISVVREVEVLKTIHHPSLVSLSTSFATPLYTVLVLDYCAGGELFDFLALWHESLFEGLARRIFGELCAAVGWMHRIGLVHRDIKLENVLLVSRPFPSLQTGTSPQAILESLPRPFVKLTDFGLSRFIDVRAPTLTTRCGSEAYASPELIMGKPYDGRRTDAWALGVVLYALVTGVLPFLEERAVGGTVGATGSGGAGSDEARRARRTYLLKIAKGEYSWPRIEDRNGLITPQVKHVVARLLVRDPSKRAAVEDLWDLEWMRGEGRAERVQGFVTRRERSGEEEGMGTEMGMGGE</sequence>
<dbReference type="GO" id="GO:0006420">
    <property type="term" value="P:arginyl-tRNA aminoacylation"/>
    <property type="evidence" value="ECO:0007669"/>
    <property type="project" value="InterPro"/>
</dbReference>
<gene>
    <name evidence="13" type="ORF">MVLG_01993</name>
</gene>
<dbReference type="EMBL" id="AEIJ01000198">
    <property type="status" value="NOT_ANNOTATED_CDS"/>
    <property type="molecule type" value="Genomic_DNA"/>
</dbReference>
<dbReference type="PANTHER" id="PTHR11956">
    <property type="entry name" value="ARGINYL-TRNA SYNTHETASE"/>
    <property type="match status" value="1"/>
</dbReference>
<dbReference type="GO" id="GO:0005739">
    <property type="term" value="C:mitochondrion"/>
    <property type="evidence" value="ECO:0007669"/>
    <property type="project" value="TreeGrafter"/>
</dbReference>
<dbReference type="InterPro" id="IPR014729">
    <property type="entry name" value="Rossmann-like_a/b/a_fold"/>
</dbReference>
<dbReference type="CDD" id="cd07956">
    <property type="entry name" value="Anticodon_Ia_Arg"/>
    <property type="match status" value="1"/>
</dbReference>
<dbReference type="EC" id="6.1.1.19" evidence="2"/>
<dbReference type="Pfam" id="PF00069">
    <property type="entry name" value="Pkinase"/>
    <property type="match status" value="1"/>
</dbReference>
<dbReference type="InParanoid" id="U5H3T6"/>
<dbReference type="Gene3D" id="3.40.50.620">
    <property type="entry name" value="HUPs"/>
    <property type="match status" value="1"/>
</dbReference>
<feature type="compositionally biased region" description="Polar residues" evidence="11">
    <location>
        <begin position="1105"/>
        <end position="1121"/>
    </location>
</feature>
<evidence type="ECO:0000256" key="5">
    <source>
        <dbReference type="ARBA" id="ARBA00022840"/>
    </source>
</evidence>
<evidence type="ECO:0000256" key="10">
    <source>
        <dbReference type="PROSITE-ProRule" id="PRU10141"/>
    </source>
</evidence>
<dbReference type="Gene3D" id="3.30.1360.70">
    <property type="entry name" value="Arginyl tRNA synthetase N-terminal domain"/>
    <property type="match status" value="1"/>
</dbReference>
<comment type="catalytic activity">
    <reaction evidence="9">
        <text>tRNA(Arg) + L-arginine + ATP = L-arginyl-tRNA(Arg) + AMP + diphosphate</text>
        <dbReference type="Rhea" id="RHEA:20301"/>
        <dbReference type="Rhea" id="RHEA-COMP:9658"/>
        <dbReference type="Rhea" id="RHEA-COMP:9673"/>
        <dbReference type="ChEBI" id="CHEBI:30616"/>
        <dbReference type="ChEBI" id="CHEBI:32682"/>
        <dbReference type="ChEBI" id="CHEBI:33019"/>
        <dbReference type="ChEBI" id="CHEBI:78442"/>
        <dbReference type="ChEBI" id="CHEBI:78513"/>
        <dbReference type="ChEBI" id="CHEBI:456215"/>
        <dbReference type="EC" id="6.1.1.19"/>
    </reaction>
</comment>
<dbReference type="SMART" id="SM00836">
    <property type="entry name" value="DALR_1"/>
    <property type="match status" value="1"/>
</dbReference>
<dbReference type="InterPro" id="IPR000719">
    <property type="entry name" value="Prot_kinase_dom"/>
</dbReference>
<evidence type="ECO:0000256" key="8">
    <source>
        <dbReference type="ARBA" id="ARBA00033033"/>
    </source>
</evidence>
<keyword evidence="7" id="KW-0030">Aminoacyl-tRNA synthetase</keyword>
<feature type="region of interest" description="Disordered" evidence="11">
    <location>
        <begin position="834"/>
        <end position="893"/>
    </location>
</feature>
<dbReference type="InterPro" id="IPR009080">
    <property type="entry name" value="tRNAsynth_Ia_anticodon-bd"/>
</dbReference>
<dbReference type="PANTHER" id="PTHR11956:SF11">
    <property type="entry name" value="ARGININE--TRNA LIGASE, MITOCHONDRIAL-RELATED"/>
    <property type="match status" value="1"/>
</dbReference>
<dbReference type="FunFam" id="3.40.50.620:FF:000058">
    <property type="entry name" value="Mitochondrial arginyl-tRNA synthetase"/>
    <property type="match status" value="1"/>
</dbReference>
<dbReference type="NCBIfam" id="TIGR00456">
    <property type="entry name" value="argS"/>
    <property type="match status" value="1"/>
</dbReference>
<dbReference type="HOGENOM" id="CLU_250037_0_0_1"/>
<feature type="domain" description="Protein kinase" evidence="12">
    <location>
        <begin position="1134"/>
        <end position="1440"/>
    </location>
</feature>
<dbReference type="SUPFAM" id="SSF52374">
    <property type="entry name" value="Nucleotidylyl transferase"/>
    <property type="match status" value="1"/>
</dbReference>
<keyword evidence="13" id="KW-0808">Transferase</keyword>
<feature type="compositionally biased region" description="Polar residues" evidence="11">
    <location>
        <begin position="709"/>
        <end position="724"/>
    </location>
</feature>
<evidence type="ECO:0000313" key="14">
    <source>
        <dbReference type="EnsemblFungi" id="MVLG_01993T0"/>
    </source>
</evidence>
<feature type="compositionally biased region" description="Polar residues" evidence="11">
    <location>
        <begin position="834"/>
        <end position="859"/>
    </location>
</feature>
<dbReference type="EnsemblFungi" id="MVLG_01993T0">
    <property type="protein sequence ID" value="MVLG_01993T0"/>
    <property type="gene ID" value="MVLG_01993"/>
</dbReference>
<accession>U5H3T6</accession>
<dbReference type="PROSITE" id="PS00178">
    <property type="entry name" value="AA_TRNA_LIGASE_I"/>
    <property type="match status" value="1"/>
</dbReference>
<dbReference type="InterPro" id="IPR008271">
    <property type="entry name" value="Ser/Thr_kinase_AS"/>
</dbReference>
<dbReference type="Proteomes" id="UP000017200">
    <property type="component" value="Unassembled WGS sequence"/>
</dbReference>
<reference evidence="15" key="1">
    <citation type="submission" date="2010-11" db="EMBL/GenBank/DDBJ databases">
        <title>The genome sequence of Microbotryum violaceum strain p1A1 Lamole.</title>
        <authorList>
            <person name="Cuomo C."/>
            <person name="Perlin M."/>
            <person name="Young S.K."/>
            <person name="Zeng Q."/>
            <person name="Gargeya S."/>
            <person name="Alvarado L."/>
            <person name="Berlin A."/>
            <person name="Chapman S.B."/>
            <person name="Chen Z."/>
            <person name="Freedman E."/>
            <person name="Gellesch M."/>
            <person name="Goldberg J."/>
            <person name="Griggs A."/>
            <person name="Gujja S."/>
            <person name="Heilman E."/>
            <person name="Heiman D."/>
            <person name="Howarth C."/>
            <person name="Mehta T."/>
            <person name="Neiman D."/>
            <person name="Pearson M."/>
            <person name="Roberts A."/>
            <person name="Saif S."/>
            <person name="Shea T."/>
            <person name="Shenoy N."/>
            <person name="Sisk P."/>
            <person name="Stolte C."/>
            <person name="Sykes S."/>
            <person name="White J."/>
            <person name="Yandava C."/>
            <person name="Haas B."/>
            <person name="Nusbaum C."/>
            <person name="Birren B."/>
        </authorList>
    </citation>
    <scope>NUCLEOTIDE SEQUENCE [LARGE SCALE GENOMIC DNA]</scope>
    <source>
        <strain evidence="15">p1A1 Lamole</strain>
    </source>
</reference>
<dbReference type="GO" id="GO:0005524">
    <property type="term" value="F:ATP binding"/>
    <property type="evidence" value="ECO:0007669"/>
    <property type="project" value="UniProtKB-UniRule"/>
</dbReference>
<dbReference type="Pfam" id="PF05746">
    <property type="entry name" value="DALR_1"/>
    <property type="match status" value="1"/>
</dbReference>
<feature type="compositionally biased region" description="Low complexity" evidence="11">
    <location>
        <begin position="1081"/>
        <end position="1104"/>
    </location>
</feature>
<dbReference type="Gene3D" id="1.10.510.10">
    <property type="entry name" value="Transferase(Phosphotransferase) domain 1"/>
    <property type="match status" value="1"/>
</dbReference>
<evidence type="ECO:0000313" key="13">
    <source>
        <dbReference type="EMBL" id="KDE07719.1"/>
    </source>
</evidence>
<feature type="compositionally biased region" description="Low complexity" evidence="11">
    <location>
        <begin position="747"/>
        <end position="759"/>
    </location>
</feature>
<dbReference type="Pfam" id="PF00750">
    <property type="entry name" value="tRNA-synt_1d"/>
    <property type="match status" value="1"/>
</dbReference>
<proteinExistence type="inferred from homology"/>
<evidence type="ECO:0000256" key="11">
    <source>
        <dbReference type="SAM" id="MobiDB-lite"/>
    </source>
</evidence>
<organism evidence="13">
    <name type="scientific">Microbotryum lychnidis-dioicae (strain p1A1 Lamole / MvSl-1064)</name>
    <name type="common">Anther smut fungus</name>
    <dbReference type="NCBI Taxonomy" id="683840"/>
    <lineage>
        <taxon>Eukaryota</taxon>
        <taxon>Fungi</taxon>
        <taxon>Dikarya</taxon>
        <taxon>Basidiomycota</taxon>
        <taxon>Pucciniomycotina</taxon>
        <taxon>Microbotryomycetes</taxon>
        <taxon>Microbotryales</taxon>
        <taxon>Microbotryaceae</taxon>
        <taxon>Microbotryum</taxon>
    </lineage>
</organism>